<dbReference type="PANTHER" id="PTHR43108:SF8">
    <property type="entry name" value="SD21168P"/>
    <property type="match status" value="1"/>
</dbReference>
<dbReference type="EMBL" id="MTQA01000077">
    <property type="protein sequence ID" value="PNP80439.1"/>
    <property type="molecule type" value="Genomic_DNA"/>
</dbReference>
<comment type="caution">
    <text evidence="3">The sequence shown here is derived from an EMBL/GenBank/DDBJ whole genome shotgun (WGS) entry which is preliminary data.</text>
</comment>
<keyword evidence="4" id="KW-1185">Reference proteome</keyword>
<feature type="domain" description="Sulfatase N-terminal" evidence="2">
    <location>
        <begin position="1"/>
        <end position="83"/>
    </location>
</feature>
<accession>A0A2K0WDT9</accession>
<sequence length="84" mass="9490">MVDRLFTKLEGKGLLDNTYVVFTSENRYHISLHRLSPGKTCGYEEDINVPLYILGPHIPVGQDSDLVTTYTDLLPTFFKMAGIL</sequence>
<evidence type="ECO:0000259" key="2">
    <source>
        <dbReference type="Pfam" id="PF00884"/>
    </source>
</evidence>
<dbReference type="SUPFAM" id="SSF53649">
    <property type="entry name" value="Alkaline phosphatase-like"/>
    <property type="match status" value="1"/>
</dbReference>
<organism evidence="3 4">
    <name type="scientific">Gibberella nygamai</name>
    <name type="common">Bean root rot disease fungus</name>
    <name type="synonym">Fusarium nygamai</name>
    <dbReference type="NCBI Taxonomy" id="42673"/>
    <lineage>
        <taxon>Eukaryota</taxon>
        <taxon>Fungi</taxon>
        <taxon>Dikarya</taxon>
        <taxon>Ascomycota</taxon>
        <taxon>Pezizomycotina</taxon>
        <taxon>Sordariomycetes</taxon>
        <taxon>Hypocreomycetidae</taxon>
        <taxon>Hypocreales</taxon>
        <taxon>Nectriaceae</taxon>
        <taxon>Fusarium</taxon>
        <taxon>Fusarium fujikuroi species complex</taxon>
    </lineage>
</organism>
<dbReference type="InterPro" id="IPR017850">
    <property type="entry name" value="Alkaline_phosphatase_core_sf"/>
</dbReference>
<dbReference type="Gene3D" id="3.40.720.10">
    <property type="entry name" value="Alkaline Phosphatase, subunit A"/>
    <property type="match status" value="1"/>
</dbReference>
<proteinExistence type="inferred from homology"/>
<dbReference type="Pfam" id="PF00884">
    <property type="entry name" value="Sulfatase"/>
    <property type="match status" value="1"/>
</dbReference>
<dbReference type="InterPro" id="IPR000917">
    <property type="entry name" value="Sulfatase_N"/>
</dbReference>
<dbReference type="GO" id="GO:0005539">
    <property type="term" value="F:glycosaminoglycan binding"/>
    <property type="evidence" value="ECO:0007669"/>
    <property type="project" value="TreeGrafter"/>
</dbReference>
<evidence type="ECO:0000256" key="1">
    <source>
        <dbReference type="ARBA" id="ARBA00008779"/>
    </source>
</evidence>
<dbReference type="Proteomes" id="UP000236664">
    <property type="component" value="Unassembled WGS sequence"/>
</dbReference>
<comment type="similarity">
    <text evidence="1">Belongs to the sulfatase family.</text>
</comment>
<protein>
    <recommendedName>
        <fullName evidence="2">Sulfatase N-terminal domain-containing protein</fullName>
    </recommendedName>
</protein>
<dbReference type="AlphaFoldDB" id="A0A2K0WDT9"/>
<dbReference type="OrthoDB" id="96314at2759"/>
<name>A0A2K0WDT9_GIBNY</name>
<dbReference type="STRING" id="42673.A0A2K0WDT9"/>
<reference evidence="3 4" key="1">
    <citation type="submission" date="2017-06" db="EMBL/GenBank/DDBJ databases">
        <title>Genome of Fusarium nygamai isolate CS10214.</title>
        <authorList>
            <person name="Gardiner D.M."/>
            <person name="Obanor F."/>
            <person name="Kazan K."/>
        </authorList>
    </citation>
    <scope>NUCLEOTIDE SEQUENCE [LARGE SCALE GENOMIC DNA]</scope>
    <source>
        <strain evidence="3 4">CS10214</strain>
    </source>
</reference>
<gene>
    <name evidence="3" type="ORF">FNYG_06038</name>
</gene>
<dbReference type="GO" id="GO:0008449">
    <property type="term" value="F:N-acetylglucosamine-6-sulfatase activity"/>
    <property type="evidence" value="ECO:0007669"/>
    <property type="project" value="TreeGrafter"/>
</dbReference>
<dbReference type="PANTHER" id="PTHR43108">
    <property type="entry name" value="N-ACETYLGLUCOSAMINE-6-SULFATASE FAMILY MEMBER"/>
    <property type="match status" value="1"/>
</dbReference>
<evidence type="ECO:0000313" key="4">
    <source>
        <dbReference type="Proteomes" id="UP000236664"/>
    </source>
</evidence>
<evidence type="ECO:0000313" key="3">
    <source>
        <dbReference type="EMBL" id="PNP80439.1"/>
    </source>
</evidence>